<evidence type="ECO:0000313" key="2">
    <source>
        <dbReference type="EMBL" id="MFC3963663.1"/>
    </source>
</evidence>
<sequence>MRARDLDRVNASGLLDAAYAEGQLGGDEYHDRTAQVAAAKTIGELRALVDDLQLPAARVRAATDGVRASTGWRPLQGGAGYYPGHTRARNDDRERTRAVLDTAHGEGQLADAEHAERIELLAAARSLDDLAELVADLQRVTGTGPAPRQPPSYRGRLRIALVTVLALAAATGGFLVTHRDEAAPPPVSHPGVAELGAVEPVVIATPSLVTEEGLTEFLRRYREKFGDLRADEIDLFPEHASIARALPGQPNRLVHYTYRGGFEQDRDVTTRKVETPVVDLGDLDLKGIGAALAAAPGAANVRDGAVSHLSVGPVNTDSYARYGLPHGVAAVDLSVSNEFSESGRLLLDPAGRVANVWPFKN</sequence>
<proteinExistence type="predicted"/>
<reference evidence="3" key="1">
    <citation type="journal article" date="2019" name="Int. J. Syst. Evol. Microbiol.">
        <title>The Global Catalogue of Microorganisms (GCM) 10K type strain sequencing project: providing services to taxonomists for standard genome sequencing and annotation.</title>
        <authorList>
            <consortium name="The Broad Institute Genomics Platform"/>
            <consortium name="The Broad Institute Genome Sequencing Center for Infectious Disease"/>
            <person name="Wu L."/>
            <person name="Ma J."/>
        </authorList>
    </citation>
    <scope>NUCLEOTIDE SEQUENCE [LARGE SCALE GENOMIC DNA]</scope>
    <source>
        <strain evidence="3">CGMCC 4.7330</strain>
    </source>
</reference>
<dbReference type="PANTHER" id="PTHR40763:SF4">
    <property type="entry name" value="DUF1707 DOMAIN-CONTAINING PROTEIN"/>
    <property type="match status" value="1"/>
</dbReference>
<protein>
    <submittedName>
        <fullName evidence="2">DUF1707 domain-containing protein</fullName>
    </submittedName>
</protein>
<dbReference type="Pfam" id="PF08044">
    <property type="entry name" value="DUF1707"/>
    <property type="match status" value="2"/>
</dbReference>
<dbReference type="InterPro" id="IPR012551">
    <property type="entry name" value="DUF1707_SHOCT-like"/>
</dbReference>
<name>A0ABV8DUT3_9NOCA</name>
<keyword evidence="3" id="KW-1185">Reference proteome</keyword>
<dbReference type="EMBL" id="JBHSAX010000014">
    <property type="protein sequence ID" value="MFC3963663.1"/>
    <property type="molecule type" value="Genomic_DNA"/>
</dbReference>
<comment type="caution">
    <text evidence="2">The sequence shown here is derived from an EMBL/GenBank/DDBJ whole genome shotgun (WGS) entry which is preliminary data.</text>
</comment>
<evidence type="ECO:0000313" key="3">
    <source>
        <dbReference type="Proteomes" id="UP001595696"/>
    </source>
</evidence>
<dbReference type="RefSeq" id="WP_378613832.1">
    <property type="nucleotide sequence ID" value="NZ_JBHSAX010000014.1"/>
</dbReference>
<dbReference type="PANTHER" id="PTHR40763">
    <property type="entry name" value="MEMBRANE PROTEIN-RELATED"/>
    <property type="match status" value="1"/>
</dbReference>
<accession>A0ABV8DUT3</accession>
<dbReference type="Proteomes" id="UP001595696">
    <property type="component" value="Unassembled WGS sequence"/>
</dbReference>
<feature type="domain" description="DUF1707" evidence="1">
    <location>
        <begin position="86"/>
        <end position="138"/>
    </location>
</feature>
<organism evidence="2 3">
    <name type="scientific">Nocardia jiangsuensis</name>
    <dbReference type="NCBI Taxonomy" id="1691563"/>
    <lineage>
        <taxon>Bacteria</taxon>
        <taxon>Bacillati</taxon>
        <taxon>Actinomycetota</taxon>
        <taxon>Actinomycetes</taxon>
        <taxon>Mycobacteriales</taxon>
        <taxon>Nocardiaceae</taxon>
        <taxon>Nocardia</taxon>
    </lineage>
</organism>
<gene>
    <name evidence="2" type="ORF">ACFO0B_16850</name>
</gene>
<evidence type="ECO:0000259" key="1">
    <source>
        <dbReference type="Pfam" id="PF08044"/>
    </source>
</evidence>
<feature type="domain" description="DUF1707" evidence="1">
    <location>
        <begin position="1"/>
        <end position="53"/>
    </location>
</feature>